<gene>
    <name evidence="6" type="ORF">SORBI_3007G022200</name>
</gene>
<dbReference type="SUPFAM" id="SSF47616">
    <property type="entry name" value="GST C-terminal domain-like"/>
    <property type="match status" value="1"/>
</dbReference>
<dbReference type="FunCoup" id="C5YMG7">
    <property type="interactions" value="328"/>
</dbReference>
<dbReference type="OMA" id="YLEEVWP"/>
<dbReference type="PROSITE" id="PS50404">
    <property type="entry name" value="GST_NTER"/>
    <property type="match status" value="1"/>
</dbReference>
<dbReference type="CDD" id="cd03058">
    <property type="entry name" value="GST_N_Tau"/>
    <property type="match status" value="1"/>
</dbReference>
<dbReference type="HOGENOM" id="CLU_011226_18_0_1"/>
<dbReference type="PROSITE" id="PS50405">
    <property type="entry name" value="GST_CTER"/>
    <property type="match status" value="1"/>
</dbReference>
<evidence type="ECO:0000256" key="3">
    <source>
        <dbReference type="ARBA" id="ARBA00047960"/>
    </source>
</evidence>
<dbReference type="Gene3D" id="1.20.1050.10">
    <property type="match status" value="1"/>
</dbReference>
<dbReference type="CDD" id="cd03185">
    <property type="entry name" value="GST_C_Tau"/>
    <property type="match status" value="1"/>
</dbReference>
<dbReference type="Pfam" id="PF13417">
    <property type="entry name" value="GST_N_3"/>
    <property type="match status" value="1"/>
</dbReference>
<evidence type="ECO:0000259" key="5">
    <source>
        <dbReference type="PROSITE" id="PS50405"/>
    </source>
</evidence>
<sequence>MADAVNKEAEGRLTLLGLHVSPFALRVRMALDLKGLSYEYVEQDLFHKSDLLLTSNPVHKKVPVLIHNGKPICESLVVLEYLEEVWPGPPGTGTGAAILPADPYGRAVARFWAAYIDGKLFPAWVDVMKAATEEERAEKVKETHAAVLNLEKAFAEITSSNGGGNDDGAAAGFFGGDSVGYLDLALGCSLPWFGALRAMFGVEVIDVAQAPLLAAWAERFAETAVAKEVLPEPDQAVAYAKKIQAYWASAASAKK</sequence>
<dbReference type="InterPro" id="IPR036282">
    <property type="entry name" value="Glutathione-S-Trfase_C_sf"/>
</dbReference>
<dbReference type="InParanoid" id="C5YMG7"/>
<evidence type="ECO:0000256" key="2">
    <source>
        <dbReference type="ARBA" id="ARBA00022679"/>
    </source>
</evidence>
<dbReference type="SUPFAM" id="SSF52833">
    <property type="entry name" value="Thioredoxin-like"/>
    <property type="match status" value="1"/>
</dbReference>
<dbReference type="OrthoDB" id="4951845at2759"/>
<evidence type="ECO:0000256" key="1">
    <source>
        <dbReference type="ARBA" id="ARBA00012452"/>
    </source>
</evidence>
<evidence type="ECO:0000313" key="7">
    <source>
        <dbReference type="Proteomes" id="UP000000768"/>
    </source>
</evidence>
<dbReference type="AlphaFoldDB" id="C5YMG7"/>
<keyword evidence="2" id="KW-0808">Transferase</keyword>
<proteinExistence type="predicted"/>
<dbReference type="FunFam" id="3.40.30.10:FF:000014">
    <property type="entry name" value="Tau class glutathione S-transferase"/>
    <property type="match status" value="1"/>
</dbReference>
<dbReference type="Proteomes" id="UP000000768">
    <property type="component" value="Chromosome 7"/>
</dbReference>
<evidence type="ECO:0000259" key="4">
    <source>
        <dbReference type="PROSITE" id="PS50404"/>
    </source>
</evidence>
<dbReference type="KEGG" id="sbi:8074038"/>
<dbReference type="PANTHER" id="PTHR11260">
    <property type="entry name" value="GLUTATHIONE S-TRANSFERASE, GST, SUPERFAMILY, GST DOMAIN CONTAINING"/>
    <property type="match status" value="1"/>
</dbReference>
<dbReference type="EMBL" id="CM000766">
    <property type="protein sequence ID" value="EES13278.1"/>
    <property type="molecule type" value="Genomic_DNA"/>
</dbReference>
<dbReference type="GO" id="GO:0006749">
    <property type="term" value="P:glutathione metabolic process"/>
    <property type="evidence" value="ECO:0000318"/>
    <property type="project" value="GO_Central"/>
</dbReference>
<dbReference type="InterPro" id="IPR040079">
    <property type="entry name" value="Glutathione_S-Trfase"/>
</dbReference>
<dbReference type="STRING" id="4558.C5YMG7"/>
<dbReference type="InterPro" id="IPR036249">
    <property type="entry name" value="Thioredoxin-like_sf"/>
</dbReference>
<dbReference type="SFLD" id="SFLDG01152">
    <property type="entry name" value="Main.3:_Omega-_and_Tau-like"/>
    <property type="match status" value="1"/>
</dbReference>
<dbReference type="SFLD" id="SFLDS00019">
    <property type="entry name" value="Glutathione_Transferase_(cytos"/>
    <property type="match status" value="1"/>
</dbReference>
<dbReference type="Gene3D" id="3.40.30.10">
    <property type="entry name" value="Glutaredoxin"/>
    <property type="match status" value="1"/>
</dbReference>
<dbReference type="GO" id="GO:0009407">
    <property type="term" value="P:toxin catabolic process"/>
    <property type="evidence" value="ECO:0007669"/>
    <property type="project" value="UniProtKB-ARBA"/>
</dbReference>
<reference evidence="7" key="2">
    <citation type="journal article" date="2018" name="Plant J.">
        <title>The Sorghum bicolor reference genome: improved assembly, gene annotations, a transcriptome atlas, and signatures of genome organization.</title>
        <authorList>
            <person name="McCormick R.F."/>
            <person name="Truong S.K."/>
            <person name="Sreedasyam A."/>
            <person name="Jenkins J."/>
            <person name="Shu S."/>
            <person name="Sims D."/>
            <person name="Kennedy M."/>
            <person name="Amirebrahimi M."/>
            <person name="Weers B.D."/>
            <person name="McKinley B."/>
            <person name="Mattison A."/>
            <person name="Morishige D.T."/>
            <person name="Grimwood J."/>
            <person name="Schmutz J."/>
            <person name="Mullet J.E."/>
        </authorList>
    </citation>
    <scope>NUCLEOTIDE SEQUENCE [LARGE SCALE GENOMIC DNA]</scope>
    <source>
        <strain evidence="7">cv. BTx623</strain>
    </source>
</reference>
<feature type="domain" description="GST N-terminal" evidence="4">
    <location>
        <begin position="11"/>
        <end position="90"/>
    </location>
</feature>
<protein>
    <recommendedName>
        <fullName evidence="1">glutathione transferase</fullName>
        <ecNumber evidence="1">2.5.1.18</ecNumber>
    </recommendedName>
</protein>
<dbReference type="GO" id="GO:0005737">
    <property type="term" value="C:cytoplasm"/>
    <property type="evidence" value="ECO:0000318"/>
    <property type="project" value="GO_Central"/>
</dbReference>
<dbReference type="Pfam" id="PF13410">
    <property type="entry name" value="GST_C_2"/>
    <property type="match status" value="1"/>
</dbReference>
<organism evidence="6 7">
    <name type="scientific">Sorghum bicolor</name>
    <name type="common">Sorghum</name>
    <name type="synonym">Sorghum vulgare</name>
    <dbReference type="NCBI Taxonomy" id="4558"/>
    <lineage>
        <taxon>Eukaryota</taxon>
        <taxon>Viridiplantae</taxon>
        <taxon>Streptophyta</taxon>
        <taxon>Embryophyta</taxon>
        <taxon>Tracheophyta</taxon>
        <taxon>Spermatophyta</taxon>
        <taxon>Magnoliopsida</taxon>
        <taxon>Liliopsida</taxon>
        <taxon>Poales</taxon>
        <taxon>Poaceae</taxon>
        <taxon>PACMAD clade</taxon>
        <taxon>Panicoideae</taxon>
        <taxon>Andropogonodae</taxon>
        <taxon>Andropogoneae</taxon>
        <taxon>Sorghinae</taxon>
        <taxon>Sorghum</taxon>
    </lineage>
</organism>
<feature type="domain" description="GST C-terminal" evidence="5">
    <location>
        <begin position="102"/>
        <end position="237"/>
    </location>
</feature>
<dbReference type="InterPro" id="IPR010987">
    <property type="entry name" value="Glutathione-S-Trfase_C-like"/>
</dbReference>
<dbReference type="SFLD" id="SFLDG00358">
    <property type="entry name" value="Main_(cytGST)"/>
    <property type="match status" value="1"/>
</dbReference>
<dbReference type="eggNOG" id="KOG0406">
    <property type="taxonomic scope" value="Eukaryota"/>
</dbReference>
<dbReference type="EC" id="2.5.1.18" evidence="1"/>
<reference evidence="6 7" key="1">
    <citation type="journal article" date="2009" name="Nature">
        <title>The Sorghum bicolor genome and the diversification of grasses.</title>
        <authorList>
            <person name="Paterson A.H."/>
            <person name="Bowers J.E."/>
            <person name="Bruggmann R."/>
            <person name="Dubchak I."/>
            <person name="Grimwood J."/>
            <person name="Gundlach H."/>
            <person name="Haberer G."/>
            <person name="Hellsten U."/>
            <person name="Mitros T."/>
            <person name="Poliakov A."/>
            <person name="Schmutz J."/>
            <person name="Spannagl M."/>
            <person name="Tang H."/>
            <person name="Wang X."/>
            <person name="Wicker T."/>
            <person name="Bharti A.K."/>
            <person name="Chapman J."/>
            <person name="Feltus F.A."/>
            <person name="Gowik U."/>
            <person name="Grigoriev I.V."/>
            <person name="Lyons E."/>
            <person name="Maher C.A."/>
            <person name="Martis M."/>
            <person name="Narechania A."/>
            <person name="Otillar R.P."/>
            <person name="Penning B.W."/>
            <person name="Salamov A.A."/>
            <person name="Wang Y."/>
            <person name="Zhang L."/>
            <person name="Carpita N.C."/>
            <person name="Freeling M."/>
            <person name="Gingle A.R."/>
            <person name="Hash C.T."/>
            <person name="Keller B."/>
            <person name="Klein P."/>
            <person name="Kresovich S."/>
            <person name="McCann M.C."/>
            <person name="Ming R."/>
            <person name="Peterson D.G."/>
            <person name="Mehboob-ur-Rahman"/>
            <person name="Ware D."/>
            <person name="Westhoff P."/>
            <person name="Mayer K.F."/>
            <person name="Messing J."/>
            <person name="Rokhsar D.S."/>
        </authorList>
    </citation>
    <scope>NUCLEOTIDE SEQUENCE [LARGE SCALE GENOMIC DNA]</scope>
    <source>
        <strain evidence="7">cv. BTx623</strain>
    </source>
</reference>
<dbReference type="Gramene" id="EES13278">
    <property type="protein sequence ID" value="EES13278"/>
    <property type="gene ID" value="SORBI_3007G022200"/>
</dbReference>
<dbReference type="InterPro" id="IPR045074">
    <property type="entry name" value="GST_C_Tau"/>
</dbReference>
<dbReference type="InterPro" id="IPR045073">
    <property type="entry name" value="Omega/Tau-like"/>
</dbReference>
<evidence type="ECO:0000313" key="6">
    <source>
        <dbReference type="EMBL" id="EES13278.1"/>
    </source>
</evidence>
<dbReference type="GO" id="GO:0004364">
    <property type="term" value="F:glutathione transferase activity"/>
    <property type="evidence" value="ECO:0000318"/>
    <property type="project" value="GO_Central"/>
</dbReference>
<name>C5YMG7_SORBI</name>
<comment type="catalytic activity">
    <reaction evidence="3">
        <text>RX + glutathione = an S-substituted glutathione + a halide anion + H(+)</text>
        <dbReference type="Rhea" id="RHEA:16437"/>
        <dbReference type="ChEBI" id="CHEBI:15378"/>
        <dbReference type="ChEBI" id="CHEBI:16042"/>
        <dbReference type="ChEBI" id="CHEBI:17792"/>
        <dbReference type="ChEBI" id="CHEBI:57925"/>
        <dbReference type="ChEBI" id="CHEBI:90779"/>
        <dbReference type="EC" id="2.5.1.18"/>
    </reaction>
</comment>
<dbReference type="PANTHER" id="PTHR11260:SF566">
    <property type="entry name" value="GLUTATHIONE S-TRANSFERASE"/>
    <property type="match status" value="1"/>
</dbReference>
<dbReference type="FunFam" id="1.20.1050.10:FF:000016">
    <property type="entry name" value="Glutathione S-transferase U9"/>
    <property type="match status" value="1"/>
</dbReference>
<keyword evidence="7" id="KW-1185">Reference proteome</keyword>
<accession>C5YMG7</accession>
<dbReference type="InterPro" id="IPR004045">
    <property type="entry name" value="Glutathione_S-Trfase_N"/>
</dbReference>